<feature type="compositionally biased region" description="Acidic residues" evidence="4">
    <location>
        <begin position="125"/>
        <end position="138"/>
    </location>
</feature>
<evidence type="ECO:0000313" key="5">
    <source>
        <dbReference type="EMBL" id="CUQ03423.1"/>
    </source>
</evidence>
<organism evidence="5 8">
    <name type="scientific">Anaerotruncus colihominis</name>
    <dbReference type="NCBI Taxonomy" id="169435"/>
    <lineage>
        <taxon>Bacteria</taxon>
        <taxon>Bacillati</taxon>
        <taxon>Bacillota</taxon>
        <taxon>Clostridia</taxon>
        <taxon>Eubacteriales</taxon>
        <taxon>Oscillospiraceae</taxon>
        <taxon>Anaerotruncus</taxon>
    </lineage>
</organism>
<dbReference type="OrthoDB" id="9809878at2"/>
<keyword evidence="1 2" id="KW-0238">DNA-binding</keyword>
<dbReference type="Proteomes" id="UP000446348">
    <property type="component" value="Unassembled WGS sequence"/>
</dbReference>
<dbReference type="PROSITE" id="PS50935">
    <property type="entry name" value="SSB"/>
    <property type="match status" value="1"/>
</dbReference>
<comment type="subunit">
    <text evidence="2">Homotetramer.</text>
</comment>
<dbReference type="CDD" id="cd04496">
    <property type="entry name" value="SSB_OBF"/>
    <property type="match status" value="1"/>
</dbReference>
<gene>
    <name evidence="5" type="primary">ssbB</name>
    <name evidence="6" type="synonym">ssb</name>
    <name evidence="7" type="ORF">B5F11_19660</name>
    <name evidence="6" type="ORF">D3Z39_14485</name>
    <name evidence="5" type="ORF">ERS852551_02837</name>
</gene>
<feature type="region of interest" description="Disordered" evidence="4">
    <location>
        <begin position="104"/>
        <end position="138"/>
    </location>
</feature>
<evidence type="ECO:0000313" key="7">
    <source>
        <dbReference type="EMBL" id="OUP65579.1"/>
    </source>
</evidence>
<dbReference type="RefSeq" id="WP_006876200.1">
    <property type="nucleotide sequence ID" value="NZ_CP102255.1"/>
</dbReference>
<proteinExistence type="inferred from homology"/>
<evidence type="ECO:0000313" key="6">
    <source>
        <dbReference type="EMBL" id="NBI80050.1"/>
    </source>
</evidence>
<dbReference type="EMBL" id="QXWZ01000031">
    <property type="protein sequence ID" value="NBI80050.1"/>
    <property type="molecule type" value="Genomic_DNA"/>
</dbReference>
<dbReference type="HAMAP" id="MF_00984">
    <property type="entry name" value="SSB"/>
    <property type="match status" value="1"/>
</dbReference>
<dbReference type="GO" id="GO:0003697">
    <property type="term" value="F:single-stranded DNA binding"/>
    <property type="evidence" value="ECO:0007669"/>
    <property type="project" value="UniProtKB-UniRule"/>
</dbReference>
<dbReference type="InterPro" id="IPR000424">
    <property type="entry name" value="Primosome_PriB/ssb"/>
</dbReference>
<dbReference type="InterPro" id="IPR012340">
    <property type="entry name" value="NA-bd_OB-fold"/>
</dbReference>
<reference evidence="5 8" key="1">
    <citation type="submission" date="2015-09" db="EMBL/GenBank/DDBJ databases">
        <authorList>
            <consortium name="Pathogen Informatics"/>
        </authorList>
    </citation>
    <scope>NUCLEOTIDE SEQUENCE [LARGE SCALE GENOMIC DNA]</scope>
    <source>
        <strain evidence="5 8">2789STDY5834939</strain>
    </source>
</reference>
<dbReference type="Gene3D" id="2.40.50.140">
    <property type="entry name" value="Nucleic acid-binding proteins"/>
    <property type="match status" value="1"/>
</dbReference>
<accession>A0A174T0B9</accession>
<dbReference type="Pfam" id="PF00436">
    <property type="entry name" value="SSB"/>
    <property type="match status" value="1"/>
</dbReference>
<evidence type="ECO:0000313" key="10">
    <source>
        <dbReference type="Proteomes" id="UP000446348"/>
    </source>
</evidence>
<evidence type="ECO:0000256" key="1">
    <source>
        <dbReference type="ARBA" id="ARBA00023125"/>
    </source>
</evidence>
<dbReference type="GO" id="GO:0009295">
    <property type="term" value="C:nucleoid"/>
    <property type="evidence" value="ECO:0007669"/>
    <property type="project" value="TreeGrafter"/>
</dbReference>
<dbReference type="Proteomes" id="UP000196386">
    <property type="component" value="Unassembled WGS sequence"/>
</dbReference>
<reference evidence="7" key="3">
    <citation type="journal article" date="2018" name="BMC Genomics">
        <title>Whole genome sequencing and function prediction of 133 gut anaerobes isolated from chicken caecum in pure cultures.</title>
        <authorList>
            <person name="Medvecky M."/>
            <person name="Cejkova D."/>
            <person name="Polansky O."/>
            <person name="Karasova D."/>
            <person name="Kubasova T."/>
            <person name="Cizek A."/>
            <person name="Rychlik I."/>
        </authorList>
    </citation>
    <scope>NUCLEOTIDE SEQUENCE</scope>
    <source>
        <strain evidence="7">An175</strain>
    </source>
</reference>
<reference evidence="6 10" key="4">
    <citation type="submission" date="2018-08" db="EMBL/GenBank/DDBJ databases">
        <title>Murine metabolic-syndrome-specific gut microbial biobank.</title>
        <authorList>
            <person name="Liu C."/>
        </authorList>
    </citation>
    <scope>NUCLEOTIDE SEQUENCE [LARGE SCALE GENOMIC DNA]</scope>
    <source>
        <strain evidence="6 10">X69</strain>
    </source>
</reference>
<protein>
    <recommendedName>
        <fullName evidence="2 3">Single-stranded DNA-binding protein</fullName>
        <shortName evidence="2">SSB</shortName>
    </recommendedName>
</protein>
<dbReference type="Proteomes" id="UP000095765">
    <property type="component" value="Unassembled WGS sequence"/>
</dbReference>
<name>A0A174T0B9_9FIRM</name>
<dbReference type="GO" id="GO:0006260">
    <property type="term" value="P:DNA replication"/>
    <property type="evidence" value="ECO:0007669"/>
    <property type="project" value="InterPro"/>
</dbReference>
<comment type="caution">
    <text evidence="2">Lacks conserved residue(s) required for the propagation of feature annotation.</text>
</comment>
<reference evidence="9" key="2">
    <citation type="submission" date="2017-04" db="EMBL/GenBank/DDBJ databases">
        <title>Function of individual gut microbiota members based on whole genome sequencing of pure cultures obtained from chicken caecum.</title>
        <authorList>
            <person name="Medvecky M."/>
            <person name="Cejkova D."/>
            <person name="Polansky O."/>
            <person name="Karasova D."/>
            <person name="Kubasova T."/>
            <person name="Cizek A."/>
            <person name="Rychlik I."/>
        </authorList>
    </citation>
    <scope>NUCLEOTIDE SEQUENCE [LARGE SCALE GENOMIC DNA]</scope>
    <source>
        <strain evidence="9">An175</strain>
    </source>
</reference>
<evidence type="ECO:0000256" key="2">
    <source>
        <dbReference type="HAMAP-Rule" id="MF_00984"/>
    </source>
</evidence>
<dbReference type="NCBIfam" id="TIGR00621">
    <property type="entry name" value="ssb"/>
    <property type="match status" value="1"/>
</dbReference>
<evidence type="ECO:0000256" key="4">
    <source>
        <dbReference type="SAM" id="MobiDB-lite"/>
    </source>
</evidence>
<sequence>MYNHVGIMGRLTADPELRQTVSGLAVTSFSLACQRGRKGPNGESAADFFTVVAWRGTAELAAKYLTKGRLVVVEGRLQTRKWVADDGTNRHVVEIVASAIHFADSKKSESAGDPPTPQGGPVNPDDFEEIEDDGDLPF</sequence>
<dbReference type="PANTHER" id="PTHR10302">
    <property type="entry name" value="SINGLE-STRANDED DNA-BINDING PROTEIN"/>
    <property type="match status" value="1"/>
</dbReference>
<dbReference type="SUPFAM" id="SSF50249">
    <property type="entry name" value="Nucleic acid-binding proteins"/>
    <property type="match status" value="1"/>
</dbReference>
<dbReference type="PANTHER" id="PTHR10302:SF27">
    <property type="entry name" value="SINGLE-STRANDED DNA-BINDING PROTEIN"/>
    <property type="match status" value="1"/>
</dbReference>
<evidence type="ECO:0000313" key="9">
    <source>
        <dbReference type="Proteomes" id="UP000196386"/>
    </source>
</evidence>
<evidence type="ECO:0000313" key="8">
    <source>
        <dbReference type="Proteomes" id="UP000095765"/>
    </source>
</evidence>
<dbReference type="EMBL" id="CZBE01000022">
    <property type="protein sequence ID" value="CUQ03423.1"/>
    <property type="molecule type" value="Genomic_DNA"/>
</dbReference>
<dbReference type="EMBL" id="NFKP01000044">
    <property type="protein sequence ID" value="OUP65579.1"/>
    <property type="molecule type" value="Genomic_DNA"/>
</dbReference>
<dbReference type="InterPro" id="IPR011344">
    <property type="entry name" value="ssDNA-bd"/>
</dbReference>
<dbReference type="AlphaFoldDB" id="A0A174T0B9"/>
<evidence type="ECO:0000256" key="3">
    <source>
        <dbReference type="RuleBase" id="RU000524"/>
    </source>
</evidence>